<keyword evidence="2" id="KW-1185">Reference proteome</keyword>
<evidence type="ECO:0000313" key="2">
    <source>
        <dbReference type="Proteomes" id="UP000235023"/>
    </source>
</evidence>
<evidence type="ECO:0000313" key="1">
    <source>
        <dbReference type="EMBL" id="PLN84112.1"/>
    </source>
</evidence>
<sequence length="164" mass="19263">MEEQLRDLIMNQIHGTIKDFLKGVDSTPIRILGDTPTRILDSGDYLRSISEFAMKVQASVRECRQDSQARFLAVNIYPQRHSYFVVDLNNKHYNYETAHKDTTPIPVYVLRLSRRPRIFRFQDQDEKLAMRLAEMHNGHGRDPLPLFDDFTKIVQYHSPRSLQT</sequence>
<protein>
    <submittedName>
        <fullName evidence="1">Uncharacterized protein</fullName>
    </submittedName>
</protein>
<dbReference type="EMBL" id="KZ559514">
    <property type="protein sequence ID" value="PLN84112.1"/>
    <property type="molecule type" value="Genomic_DNA"/>
</dbReference>
<dbReference type="Proteomes" id="UP000235023">
    <property type="component" value="Unassembled WGS sequence"/>
</dbReference>
<gene>
    <name evidence="1" type="ORF">BDW42DRAFT_163661</name>
</gene>
<organism evidence="1 2">
    <name type="scientific">Aspergillus taichungensis</name>
    <dbReference type="NCBI Taxonomy" id="482145"/>
    <lineage>
        <taxon>Eukaryota</taxon>
        <taxon>Fungi</taxon>
        <taxon>Dikarya</taxon>
        <taxon>Ascomycota</taxon>
        <taxon>Pezizomycotina</taxon>
        <taxon>Eurotiomycetes</taxon>
        <taxon>Eurotiomycetidae</taxon>
        <taxon>Eurotiales</taxon>
        <taxon>Aspergillaceae</taxon>
        <taxon>Aspergillus</taxon>
        <taxon>Aspergillus subgen. Circumdati</taxon>
    </lineage>
</organism>
<proteinExistence type="predicted"/>
<dbReference type="OrthoDB" id="4243861at2759"/>
<reference evidence="2" key="1">
    <citation type="submission" date="2017-12" db="EMBL/GenBank/DDBJ databases">
        <authorList>
            <consortium name="DOE Joint Genome Institute"/>
            <person name="Mondo S.J."/>
            <person name="Kjaerbolling I."/>
            <person name="Vesth T.C."/>
            <person name="Frisvad J.C."/>
            <person name="Nybo J.L."/>
            <person name="Theobald S."/>
            <person name="Kuo A."/>
            <person name="Bowyer P."/>
            <person name="Matsuda Y."/>
            <person name="Lyhne E.K."/>
            <person name="Kogle M.E."/>
            <person name="Clum A."/>
            <person name="Lipzen A."/>
            <person name="Salamov A."/>
            <person name="Ngan C.Y."/>
            <person name="Daum C."/>
            <person name="Chiniquy J."/>
            <person name="Barry K."/>
            <person name="LaButti K."/>
            <person name="Haridas S."/>
            <person name="Simmons B.A."/>
            <person name="Magnuson J.K."/>
            <person name="Mortensen U.H."/>
            <person name="Larsen T.O."/>
            <person name="Grigoriev I.V."/>
            <person name="Baker S.E."/>
            <person name="Andersen M.R."/>
            <person name="Nordberg H.P."/>
            <person name="Cantor M.N."/>
            <person name="Hua S.X."/>
        </authorList>
    </citation>
    <scope>NUCLEOTIDE SEQUENCE [LARGE SCALE GENOMIC DNA]</scope>
    <source>
        <strain evidence="2">IBT 19404</strain>
    </source>
</reference>
<accession>A0A2J5I2V1</accession>
<dbReference type="AlphaFoldDB" id="A0A2J5I2V1"/>
<name>A0A2J5I2V1_9EURO</name>